<name>X1AE95_9ZZZZ</name>
<sequence>MESNKVTEIKTSVIPPGFLSGWKENIDFQMALQLIPDTLGSTESAIGSRHSIPYIQRSLSQAAILYAGNTWVIETNPDEPPWKSVEVDPCSDLWSKQSRVTQFLHEGFLKSYNALDVATTTDIAVDDSTRANRSLHNLQAEEKLGLFTISRPPSVHATPVLLTSTLEKRKPYIPPHDLLEYEE</sequence>
<comment type="caution">
    <text evidence="1">The sequence shown here is derived from an EMBL/GenBank/DDBJ whole genome shotgun (WGS) entry which is preliminary data.</text>
</comment>
<dbReference type="AlphaFoldDB" id="X1AE95"/>
<proteinExistence type="predicted"/>
<evidence type="ECO:0000313" key="1">
    <source>
        <dbReference type="EMBL" id="GAG80224.1"/>
    </source>
</evidence>
<gene>
    <name evidence="1" type="ORF">S01H4_21471</name>
</gene>
<dbReference type="EMBL" id="BART01009731">
    <property type="protein sequence ID" value="GAG80224.1"/>
    <property type="molecule type" value="Genomic_DNA"/>
</dbReference>
<protein>
    <submittedName>
        <fullName evidence="1">Uncharacterized protein</fullName>
    </submittedName>
</protein>
<organism evidence="1">
    <name type="scientific">marine sediment metagenome</name>
    <dbReference type="NCBI Taxonomy" id="412755"/>
    <lineage>
        <taxon>unclassified sequences</taxon>
        <taxon>metagenomes</taxon>
        <taxon>ecological metagenomes</taxon>
    </lineage>
</organism>
<reference evidence="1" key="1">
    <citation type="journal article" date="2014" name="Front. Microbiol.">
        <title>High frequency of phylogenetically diverse reductive dehalogenase-homologous genes in deep subseafloor sedimentary metagenomes.</title>
        <authorList>
            <person name="Kawai M."/>
            <person name="Futagami T."/>
            <person name="Toyoda A."/>
            <person name="Takaki Y."/>
            <person name="Nishi S."/>
            <person name="Hori S."/>
            <person name="Arai W."/>
            <person name="Tsubouchi T."/>
            <person name="Morono Y."/>
            <person name="Uchiyama I."/>
            <person name="Ito T."/>
            <person name="Fujiyama A."/>
            <person name="Inagaki F."/>
            <person name="Takami H."/>
        </authorList>
    </citation>
    <scope>NUCLEOTIDE SEQUENCE</scope>
    <source>
        <strain evidence="1">Expedition CK06-06</strain>
    </source>
</reference>
<accession>X1AE95</accession>